<dbReference type="PANTHER" id="PTHR36142">
    <property type="entry name" value="METALLO-HYDROLASE/OXIDOREDUCTASE SUPERFAMILY PROTEIN"/>
    <property type="match status" value="1"/>
</dbReference>
<dbReference type="OrthoDB" id="332863at2759"/>
<proteinExistence type="predicted"/>
<dbReference type="AlphaFoldDB" id="A0A1L7WCI5"/>
<gene>
    <name evidence="1" type="ORF">PAC_00378</name>
</gene>
<sequence length="397" mass="43294">MSLTVKHLNTDASFLLTFQPLLPFPPTPGQSTTFTIVVDPWLSGPSNIFHPFFSSSKIKDAACISSLTELPEPNLIIVSQSKSDHCHKGTLTKLPKTGGKFIILAEPSAAKLIRSWKHFDESQVVTLKEWSKPSKHTSSPNIHRIQLAALTPRGEAGEVTVSLIKEGDTAGVKNAVAITYKAPTTGINQYPDLELPFTPPASPRSYLSHSTTRTSPSSLSILHAPHGISYTHLKPFIATHLIQSASLPLTALLHCFDRVQNPWLLGGNICTGAPSGMKIAEELMARCWISAHDGDKVTKGVANRRIKITKWGRQEIEDVVSPRTPGFPEREGGCEVVMLGAGEERTIGGGMNWPSTRRDIGIPKSKSCWDMRGGEDDETDVEVESVRAESLNKFHAI</sequence>
<organism evidence="1 2">
    <name type="scientific">Phialocephala subalpina</name>
    <dbReference type="NCBI Taxonomy" id="576137"/>
    <lineage>
        <taxon>Eukaryota</taxon>
        <taxon>Fungi</taxon>
        <taxon>Dikarya</taxon>
        <taxon>Ascomycota</taxon>
        <taxon>Pezizomycotina</taxon>
        <taxon>Leotiomycetes</taxon>
        <taxon>Helotiales</taxon>
        <taxon>Mollisiaceae</taxon>
        <taxon>Phialocephala</taxon>
        <taxon>Phialocephala fortinii species complex</taxon>
    </lineage>
</organism>
<dbReference type="InterPro" id="IPR036866">
    <property type="entry name" value="RibonucZ/Hydroxyglut_hydro"/>
</dbReference>
<dbReference type="STRING" id="576137.A0A1L7WCI5"/>
<evidence type="ECO:0008006" key="3">
    <source>
        <dbReference type="Google" id="ProtNLM"/>
    </source>
</evidence>
<evidence type="ECO:0000313" key="1">
    <source>
        <dbReference type="EMBL" id="CZR50505.1"/>
    </source>
</evidence>
<dbReference type="PANTHER" id="PTHR36142:SF5">
    <property type="entry name" value="METALLO-BETA-LACTAMASE DOMAIN-CONTAINING PROTEIN"/>
    <property type="match status" value="1"/>
</dbReference>
<name>A0A1L7WCI5_9HELO</name>
<keyword evidence="2" id="KW-1185">Reference proteome</keyword>
<protein>
    <recommendedName>
        <fullName evidence="3">Metallo-beta-lactamase domain-containing protein</fullName>
    </recommendedName>
</protein>
<evidence type="ECO:0000313" key="2">
    <source>
        <dbReference type="Proteomes" id="UP000184330"/>
    </source>
</evidence>
<dbReference type="Proteomes" id="UP000184330">
    <property type="component" value="Unassembled WGS sequence"/>
</dbReference>
<dbReference type="EMBL" id="FJOG01000001">
    <property type="protein sequence ID" value="CZR50505.1"/>
    <property type="molecule type" value="Genomic_DNA"/>
</dbReference>
<accession>A0A1L7WCI5</accession>
<dbReference type="Gene3D" id="3.60.15.10">
    <property type="entry name" value="Ribonuclease Z/Hydroxyacylglutathione hydrolase-like"/>
    <property type="match status" value="1"/>
</dbReference>
<reference evidence="1 2" key="1">
    <citation type="submission" date="2016-03" db="EMBL/GenBank/DDBJ databases">
        <authorList>
            <person name="Ploux O."/>
        </authorList>
    </citation>
    <scope>NUCLEOTIDE SEQUENCE [LARGE SCALE GENOMIC DNA]</scope>
    <source>
        <strain evidence="1 2">UAMH 11012</strain>
    </source>
</reference>